<organism evidence="1 2">
    <name type="scientific">Sunxiuqinia dokdonensis</name>
    <dbReference type="NCBI Taxonomy" id="1409788"/>
    <lineage>
        <taxon>Bacteria</taxon>
        <taxon>Pseudomonadati</taxon>
        <taxon>Bacteroidota</taxon>
        <taxon>Bacteroidia</taxon>
        <taxon>Marinilabiliales</taxon>
        <taxon>Prolixibacteraceae</taxon>
        <taxon>Sunxiuqinia</taxon>
    </lineage>
</organism>
<dbReference type="STRING" id="1409788.NC99_31130"/>
<evidence type="ECO:0000313" key="1">
    <source>
        <dbReference type="EMBL" id="KOH44120.1"/>
    </source>
</evidence>
<dbReference type="RefSeq" id="WP_157624911.1">
    <property type="nucleotide sequence ID" value="NZ_LGIA01000171.1"/>
</dbReference>
<dbReference type="AlphaFoldDB" id="A0A0L8V6L3"/>
<proteinExistence type="predicted"/>
<reference evidence="2" key="1">
    <citation type="submission" date="2015-07" db="EMBL/GenBank/DDBJ databases">
        <title>Genome sequencing of Sunxiuqinia dokdonensis strain SK.</title>
        <authorList>
            <person name="Ahn S."/>
            <person name="Kim B.-C."/>
        </authorList>
    </citation>
    <scope>NUCLEOTIDE SEQUENCE [LARGE SCALE GENOMIC DNA]</scope>
    <source>
        <strain evidence="2">SK</strain>
    </source>
</reference>
<sequence length="153" mass="17478">MKVAIFITSSGNGQFLDGVNSMSEAILKKLDNGLRFKPDEESFRYLKESIEAADEYDKELWFHGTLPNHLNIINDFAKDLQLYDSLLPACLLSKTKFGKAMIALLDYGEFRLVLTDRTWRSVNELHLAFELVSIGSDFNFQKYFLLPKSGTNL</sequence>
<gene>
    <name evidence="1" type="ORF">NC99_31130</name>
</gene>
<dbReference type="Proteomes" id="UP000036958">
    <property type="component" value="Unassembled WGS sequence"/>
</dbReference>
<accession>A0A0L8V6L3</accession>
<keyword evidence="2" id="KW-1185">Reference proteome</keyword>
<protein>
    <submittedName>
        <fullName evidence="1">Uncharacterized protein</fullName>
    </submittedName>
</protein>
<evidence type="ECO:0000313" key="2">
    <source>
        <dbReference type="Proteomes" id="UP000036958"/>
    </source>
</evidence>
<name>A0A0L8V6L3_9BACT</name>
<dbReference type="EMBL" id="LGIA01000171">
    <property type="protein sequence ID" value="KOH44120.1"/>
    <property type="molecule type" value="Genomic_DNA"/>
</dbReference>
<comment type="caution">
    <text evidence="1">The sequence shown here is derived from an EMBL/GenBank/DDBJ whole genome shotgun (WGS) entry which is preliminary data.</text>
</comment>